<dbReference type="SUPFAM" id="SSF56935">
    <property type="entry name" value="Porins"/>
    <property type="match status" value="1"/>
</dbReference>
<feature type="chain" id="PRO_5045365747" evidence="4">
    <location>
        <begin position="23"/>
        <end position="728"/>
    </location>
</feature>
<dbReference type="Gene3D" id="2.170.130.10">
    <property type="entry name" value="TonB-dependent receptor, plug domain"/>
    <property type="match status" value="1"/>
</dbReference>
<dbReference type="InterPro" id="IPR036942">
    <property type="entry name" value="Beta-barrel_TonB_sf"/>
</dbReference>
<evidence type="ECO:0000256" key="1">
    <source>
        <dbReference type="ARBA" id="ARBA00004442"/>
    </source>
</evidence>
<keyword evidence="7" id="KW-1185">Reference proteome</keyword>
<dbReference type="Proteomes" id="UP001200470">
    <property type="component" value="Unassembled WGS sequence"/>
</dbReference>
<dbReference type="RefSeq" id="WP_301638597.1">
    <property type="nucleotide sequence ID" value="NZ_JADYTN010000033.1"/>
</dbReference>
<sequence>MTTLKLCLAAIAAMLGVATAMAQTEKKDSVNYSLNLQEFVVKSTAPRTKMRNGAMVTRIVGSPLESAGSVEDMLSRVPGMMRMGGQLQVIGKGSPIYYINGRKVQDLEELKRLRSQDIREVEVVNSPGAAYDASVNAVVKIKTRRQQGEGLSGRFDVSDEQALKSGNNNLTSTLNLNYRHEGLDFFGGVTFQNDYLDGYRSLLEQNTYLKQNTNSIVSHTQTGYTQSDQKFSRMFFNAGVNWQFDDDNFIGVKLERGIWLKNRYWFEMEEDVLRNGVKEDYLKSESDIKYKNPNTLLVNAYYNGKIGKWGIDANVDYYSQCDKNDNHVNEQAMSGMRTVESMTENKSHLFAARLIAEHPLWTGKLQLGGEMTTVCRDNDYRISGVDNIFDRMSNVNEQNYAAFFEYGIMIPKAGMLTLGMRYEHVAFDFDDKTDPSRSVKRNHDDFFPSLSFGTRLGTVEMQLSYGVKTTRPSYYQLRSEIDYGSKYTLQTGNPLLENEIRHSLDLSGRWKWIAFNVNYLHIEDAIYDWTSPYDDNGVVMIGMVNFDRPIDVFCAFVNLSPTVGVWTTSNTVGVQKQWLSFNLDDPREATGKRHVTYDKPMLIFNSDNAFRLKRDWQLELNSQFYSKAHYRNVRLLQAYWNLTAAVQKSFLKDKSLVVRLSFCDIFNTAKQDALLDLGNYTLKQGDVFGEGRGNYSFHRVALSVRYAFNATKSKYKGKSAGEAAIKRM</sequence>
<evidence type="ECO:0000256" key="4">
    <source>
        <dbReference type="SAM" id="SignalP"/>
    </source>
</evidence>
<evidence type="ECO:0000313" key="7">
    <source>
        <dbReference type="Proteomes" id="UP001200470"/>
    </source>
</evidence>
<gene>
    <name evidence="6" type="ORF">I6E12_11350</name>
</gene>
<dbReference type="InterPro" id="IPR041700">
    <property type="entry name" value="OMP_b-brl_3"/>
</dbReference>
<dbReference type="EMBL" id="JADYTN010000033">
    <property type="protein sequence ID" value="MCF2564695.1"/>
    <property type="molecule type" value="Genomic_DNA"/>
</dbReference>
<evidence type="ECO:0000313" key="6">
    <source>
        <dbReference type="EMBL" id="MCF2564695.1"/>
    </source>
</evidence>
<keyword evidence="3" id="KW-0998">Cell outer membrane</keyword>
<dbReference type="Pfam" id="PF14905">
    <property type="entry name" value="OMP_b-brl_3"/>
    <property type="match status" value="1"/>
</dbReference>
<dbReference type="Gene3D" id="2.40.170.20">
    <property type="entry name" value="TonB-dependent receptor, beta-barrel domain"/>
    <property type="match status" value="1"/>
</dbReference>
<reference evidence="6 7" key="1">
    <citation type="submission" date="2020-12" db="EMBL/GenBank/DDBJ databases">
        <title>Whole genome sequences of gut porcine anaerobes.</title>
        <authorList>
            <person name="Kubasova T."/>
            <person name="Jahodarova E."/>
            <person name="Rychlik I."/>
        </authorList>
    </citation>
    <scope>NUCLEOTIDE SEQUENCE [LARGE SCALE GENOMIC DNA]</scope>
    <source>
        <strain evidence="6 7">An925</strain>
    </source>
</reference>
<evidence type="ECO:0000259" key="5">
    <source>
        <dbReference type="Pfam" id="PF14905"/>
    </source>
</evidence>
<keyword evidence="6" id="KW-0675">Receptor</keyword>
<name>A0ABS9CIK9_9BACT</name>
<accession>A0ABS9CIK9</accession>
<dbReference type="InterPro" id="IPR037066">
    <property type="entry name" value="Plug_dom_sf"/>
</dbReference>
<keyword evidence="2" id="KW-0472">Membrane</keyword>
<keyword evidence="4" id="KW-0732">Signal</keyword>
<evidence type="ECO:0000256" key="2">
    <source>
        <dbReference type="ARBA" id="ARBA00023136"/>
    </source>
</evidence>
<organism evidence="6 7">
    <name type="scientific">Xylanibacter brevis</name>
    <dbReference type="NCBI Taxonomy" id="83231"/>
    <lineage>
        <taxon>Bacteria</taxon>
        <taxon>Pseudomonadati</taxon>
        <taxon>Bacteroidota</taxon>
        <taxon>Bacteroidia</taxon>
        <taxon>Bacteroidales</taxon>
        <taxon>Prevotellaceae</taxon>
        <taxon>Xylanibacter</taxon>
    </lineage>
</organism>
<feature type="domain" description="Outer membrane protein beta-barrel" evidence="5">
    <location>
        <begin position="311"/>
        <end position="677"/>
    </location>
</feature>
<evidence type="ECO:0000256" key="3">
    <source>
        <dbReference type="ARBA" id="ARBA00023237"/>
    </source>
</evidence>
<proteinExistence type="predicted"/>
<protein>
    <submittedName>
        <fullName evidence="6">TonB-dependent receptor</fullName>
    </submittedName>
</protein>
<feature type="signal peptide" evidence="4">
    <location>
        <begin position="1"/>
        <end position="22"/>
    </location>
</feature>
<comment type="subcellular location">
    <subcellularLocation>
        <location evidence="1">Cell outer membrane</location>
    </subcellularLocation>
</comment>
<comment type="caution">
    <text evidence="6">The sequence shown here is derived from an EMBL/GenBank/DDBJ whole genome shotgun (WGS) entry which is preliminary data.</text>
</comment>